<feature type="compositionally biased region" description="Basic and acidic residues" evidence="5">
    <location>
        <begin position="311"/>
        <end position="331"/>
    </location>
</feature>
<dbReference type="AlphaFoldDB" id="A0A9X7FEX5"/>
<accession>A0A9X7FEX5</accession>
<dbReference type="GO" id="GO:0030313">
    <property type="term" value="C:cell envelope"/>
    <property type="evidence" value="ECO:0007669"/>
    <property type="project" value="UniProtKB-SubCell"/>
</dbReference>
<evidence type="ECO:0000313" key="8">
    <source>
        <dbReference type="Proteomes" id="UP000235293"/>
    </source>
</evidence>
<dbReference type="InterPro" id="IPR006127">
    <property type="entry name" value="ZnuA-like"/>
</dbReference>
<dbReference type="EMBL" id="PNGY01000001">
    <property type="protein sequence ID" value="PMC54900.1"/>
    <property type="molecule type" value="Genomic_DNA"/>
</dbReference>
<dbReference type="GO" id="GO:0046872">
    <property type="term" value="F:metal ion binding"/>
    <property type="evidence" value="ECO:0007669"/>
    <property type="project" value="UniProtKB-KW"/>
</dbReference>
<evidence type="ECO:0000256" key="5">
    <source>
        <dbReference type="SAM" id="MobiDB-lite"/>
    </source>
</evidence>
<dbReference type="GO" id="GO:0030001">
    <property type="term" value="P:metal ion transport"/>
    <property type="evidence" value="ECO:0007669"/>
    <property type="project" value="InterPro"/>
</dbReference>
<proteinExistence type="predicted"/>
<evidence type="ECO:0000256" key="3">
    <source>
        <dbReference type="ARBA" id="ARBA00022723"/>
    </source>
</evidence>
<feature type="region of interest" description="Disordered" evidence="5">
    <location>
        <begin position="311"/>
        <end position="350"/>
    </location>
</feature>
<dbReference type="Proteomes" id="UP000235293">
    <property type="component" value="Unassembled WGS sequence"/>
</dbReference>
<comment type="subcellular location">
    <subcellularLocation>
        <location evidence="1">Cell envelope</location>
    </subcellularLocation>
</comment>
<dbReference type="InterPro" id="IPR050492">
    <property type="entry name" value="Bact_metal-bind_prot9"/>
</dbReference>
<dbReference type="PANTHER" id="PTHR42953:SF1">
    <property type="entry name" value="METAL-BINDING PROTEIN HI_0362-RELATED"/>
    <property type="match status" value="1"/>
</dbReference>
<keyword evidence="3" id="KW-0479">Metal-binding</keyword>
<organism evidence="7 8">
    <name type="scientific">Gardnerella swidsinskii</name>
    <dbReference type="NCBI Taxonomy" id="2792979"/>
    <lineage>
        <taxon>Bacteria</taxon>
        <taxon>Bacillati</taxon>
        <taxon>Actinomycetota</taxon>
        <taxon>Actinomycetes</taxon>
        <taxon>Bifidobacteriales</taxon>
        <taxon>Bifidobacteriaceae</taxon>
        <taxon>Gardnerella</taxon>
    </lineage>
</organism>
<evidence type="ECO:0000256" key="1">
    <source>
        <dbReference type="ARBA" id="ARBA00004196"/>
    </source>
</evidence>
<evidence type="ECO:0000313" key="7">
    <source>
        <dbReference type="EMBL" id="PMC54900.1"/>
    </source>
</evidence>
<feature type="chain" id="PRO_5040789519" evidence="6">
    <location>
        <begin position="30"/>
        <end position="350"/>
    </location>
</feature>
<keyword evidence="2" id="KW-0813">Transport</keyword>
<evidence type="ECO:0000256" key="2">
    <source>
        <dbReference type="ARBA" id="ARBA00022448"/>
    </source>
</evidence>
<dbReference type="PANTHER" id="PTHR42953">
    <property type="entry name" value="HIGH-AFFINITY ZINC UPTAKE SYSTEM PROTEIN ZNUA-RELATED"/>
    <property type="match status" value="1"/>
</dbReference>
<feature type="compositionally biased region" description="Polar residues" evidence="5">
    <location>
        <begin position="334"/>
        <end position="350"/>
    </location>
</feature>
<protein>
    <submittedName>
        <fullName evidence="7">Zinc ABC transporter substrate-binding protein</fullName>
    </submittedName>
</protein>
<gene>
    <name evidence="7" type="ORF">CJ213_01845</name>
</gene>
<comment type="caution">
    <text evidence="7">The sequence shown here is derived from an EMBL/GenBank/DDBJ whole genome shotgun (WGS) entry which is preliminary data.</text>
</comment>
<evidence type="ECO:0000256" key="6">
    <source>
        <dbReference type="SAM" id="SignalP"/>
    </source>
</evidence>
<dbReference type="Gene3D" id="3.40.50.1980">
    <property type="entry name" value="Nitrogenase molybdenum iron protein domain"/>
    <property type="match status" value="1"/>
</dbReference>
<feature type="signal peptide" evidence="6">
    <location>
        <begin position="1"/>
        <end position="29"/>
    </location>
</feature>
<dbReference type="PROSITE" id="PS51257">
    <property type="entry name" value="PROKAR_LIPOPROTEIN"/>
    <property type="match status" value="1"/>
</dbReference>
<dbReference type="RefSeq" id="WP_102155263.1">
    <property type="nucleotide sequence ID" value="NZ_PNGY01000001.1"/>
</dbReference>
<evidence type="ECO:0000256" key="4">
    <source>
        <dbReference type="ARBA" id="ARBA00022729"/>
    </source>
</evidence>
<sequence>MRTVLCAVKKFGKTAITCLIASAVILGFAACGKTEEKPKEKPKAATNISVVSTVDTWGSLAQEIGGSDVKVESVMTGSDTDISSFKPSSKDLKNMQNAQVLVTNGAGYDDWANKVHPAKAEVLSAAGTVGALNGDNPYLWFSHDARDAMASAMADTFSKVLPSKKQAFSKRLAQWQEKEKKLTTYLSDFSKENGNAKYASTSPILFWLMSDANLKDSSPKEYVDAVNNNNEPEHSSVEEFQKLIEGRKIDVLISDSQQGNDVLNLLSGIAGRSYTSTVRVSELMPKYADQLDKWIMKICDDLHNAVKATKDMRKDIDDKEPQKKPITEKPHVAKNTNPKNSNQGQQDPGK</sequence>
<keyword evidence="4 6" id="KW-0732">Signal</keyword>
<dbReference type="Pfam" id="PF01297">
    <property type="entry name" value="ZnuA"/>
    <property type="match status" value="1"/>
</dbReference>
<reference evidence="7 8" key="1">
    <citation type="submission" date="2017-09" db="EMBL/GenBank/DDBJ databases">
        <title>Bacterial strain isolated from the female urinary microbiota.</title>
        <authorList>
            <person name="Thomas-White K."/>
            <person name="Kumar N."/>
            <person name="Forster S."/>
            <person name="Putonti C."/>
            <person name="Lawley T."/>
            <person name="Wolfe A.J."/>
        </authorList>
    </citation>
    <scope>NUCLEOTIDE SEQUENCE [LARGE SCALE GENOMIC DNA]</scope>
    <source>
        <strain evidence="7 8">UMB0411</strain>
    </source>
</reference>
<dbReference type="SUPFAM" id="SSF53807">
    <property type="entry name" value="Helical backbone' metal receptor"/>
    <property type="match status" value="1"/>
</dbReference>
<name>A0A9X7FEX5_9BIFI</name>